<feature type="compositionally biased region" description="Polar residues" evidence="2">
    <location>
        <begin position="155"/>
        <end position="170"/>
    </location>
</feature>
<feature type="compositionally biased region" description="Polar residues" evidence="2">
    <location>
        <begin position="508"/>
        <end position="523"/>
    </location>
</feature>
<evidence type="ECO:0000313" key="4">
    <source>
        <dbReference type="RefSeq" id="XP_049311125.1"/>
    </source>
</evidence>
<feature type="region of interest" description="Disordered" evidence="2">
    <location>
        <begin position="110"/>
        <end position="191"/>
    </location>
</feature>
<evidence type="ECO:0000256" key="2">
    <source>
        <dbReference type="SAM" id="MobiDB-lite"/>
    </source>
</evidence>
<feature type="region of interest" description="Disordered" evidence="2">
    <location>
        <begin position="485"/>
        <end position="529"/>
    </location>
</feature>
<reference evidence="3" key="1">
    <citation type="submission" date="2025-05" db="UniProtKB">
        <authorList>
            <consortium name="RefSeq"/>
        </authorList>
    </citation>
    <scope>NUCLEOTIDE SEQUENCE [LARGE SCALE GENOMIC DNA]</scope>
</reference>
<keyword evidence="1" id="KW-0175">Coiled coil</keyword>
<dbReference type="Proteomes" id="UP001652620">
    <property type="component" value="Chromosome 1"/>
</dbReference>
<name>A0ABM3JPI5_BACDO</name>
<feature type="compositionally biased region" description="Basic and acidic residues" evidence="2">
    <location>
        <begin position="485"/>
        <end position="504"/>
    </location>
</feature>
<accession>A0ABM3JPI5</accession>
<sequence>MPHTRGNRRLSSQNSSLTTAPSTMQHSNNSKSANGTTITMMLANRITHPGEWSVDDEHFFETNTMNVWQTLEFLSGLNLRKRYHYEGYSDTENIIRTLTPSWRRDSFAEKAVANKEESGATGDGSGSGRGKMPVESVGGQFGDIGAGAMRRDPHASNNKGKSNRAKSGTTGKVRFVRSKCGNGKQQRRRTKSEALDPEYVLLPAEYNDLVKCNFNLPRISAALERLIGTNVVRLTDHKFMSELRQRLEEESRIQLERRINARALREVERERLLIIEGKTDEIPAELADDPIFVVNKIANKEIQKERAKLKTNRERNAERLKAQGSKWERERQKYVEEEQMRVEKIKERNKQQNELEEQYKAEDAERGMDLLRIDNEEWRECEQDLKRFLEEERAKMKERSMRVPTPFTSDKLDILNIVRARKKFREAEQRICKELEEGAKPKPVAKDIKLTKELAEKTAVIQKHVQDIIQAETEGIFEPAISKEAAKEMSEREKEERQRRKYLDDASDVSTESEIYEQGSTISESKRRHAAELEEEMEYDVERGYLISKAQFEQLRYHDDKILMLQKASDMRELYQLAEEIIIGERVEEEVVEEEMVEEEEQPVYEEEEEEEPLDNNF</sequence>
<feature type="coiled-coil region" evidence="1">
    <location>
        <begin position="295"/>
        <end position="399"/>
    </location>
</feature>
<keyword evidence="3" id="KW-1185">Reference proteome</keyword>
<organism evidence="3 4">
    <name type="scientific">Bactrocera dorsalis</name>
    <name type="common">Oriental fruit fly</name>
    <name type="synonym">Dacus dorsalis</name>
    <dbReference type="NCBI Taxonomy" id="27457"/>
    <lineage>
        <taxon>Eukaryota</taxon>
        <taxon>Metazoa</taxon>
        <taxon>Ecdysozoa</taxon>
        <taxon>Arthropoda</taxon>
        <taxon>Hexapoda</taxon>
        <taxon>Insecta</taxon>
        <taxon>Pterygota</taxon>
        <taxon>Neoptera</taxon>
        <taxon>Endopterygota</taxon>
        <taxon>Diptera</taxon>
        <taxon>Brachycera</taxon>
        <taxon>Muscomorpha</taxon>
        <taxon>Tephritoidea</taxon>
        <taxon>Tephritidae</taxon>
        <taxon>Bactrocera</taxon>
        <taxon>Bactrocera</taxon>
    </lineage>
</organism>
<feature type="region of interest" description="Disordered" evidence="2">
    <location>
        <begin position="1"/>
        <end position="34"/>
    </location>
</feature>
<proteinExistence type="predicted"/>
<dbReference type="GeneID" id="105231182"/>
<dbReference type="RefSeq" id="XP_049311125.1">
    <property type="nucleotide sequence ID" value="XM_049455168.1"/>
</dbReference>
<feature type="compositionally biased region" description="Polar residues" evidence="2">
    <location>
        <begin position="9"/>
        <end position="34"/>
    </location>
</feature>
<evidence type="ECO:0000256" key="1">
    <source>
        <dbReference type="SAM" id="Coils"/>
    </source>
</evidence>
<reference evidence="4" key="2">
    <citation type="submission" date="2025-08" db="UniProtKB">
        <authorList>
            <consortium name="RefSeq"/>
        </authorList>
    </citation>
    <scope>IDENTIFICATION</scope>
    <source>
        <tissue evidence="4">Adult</tissue>
    </source>
</reference>
<evidence type="ECO:0000313" key="3">
    <source>
        <dbReference type="Proteomes" id="UP001652620"/>
    </source>
</evidence>
<feature type="region of interest" description="Disordered" evidence="2">
    <location>
        <begin position="592"/>
        <end position="618"/>
    </location>
</feature>
<gene>
    <name evidence="4" type="primary">LOC105231182</name>
</gene>
<protein>
    <submittedName>
        <fullName evidence="4">Trichohyalin isoform X1</fullName>
    </submittedName>
</protein>